<dbReference type="SUPFAM" id="SSF53254">
    <property type="entry name" value="Phosphoglycerate mutase-like"/>
    <property type="match status" value="1"/>
</dbReference>
<accession>A0A7X0P1S8</accession>
<dbReference type="GO" id="GO:0004619">
    <property type="term" value="F:phosphoglycerate mutase activity"/>
    <property type="evidence" value="ECO:0007669"/>
    <property type="project" value="UniProtKB-EC"/>
</dbReference>
<dbReference type="EC" id="5.4.2.12" evidence="2"/>
<dbReference type="GO" id="GO:0005737">
    <property type="term" value="C:cytoplasm"/>
    <property type="evidence" value="ECO:0007669"/>
    <property type="project" value="TreeGrafter"/>
</dbReference>
<evidence type="ECO:0000313" key="2">
    <source>
        <dbReference type="EMBL" id="MBB6553675.1"/>
    </source>
</evidence>
<dbReference type="PANTHER" id="PTHR48100">
    <property type="entry name" value="BROAD-SPECIFICITY PHOSPHATASE YOR283W-RELATED"/>
    <property type="match status" value="1"/>
</dbReference>
<feature type="region of interest" description="Disordered" evidence="1">
    <location>
        <begin position="38"/>
        <end position="62"/>
    </location>
</feature>
<dbReference type="AlphaFoldDB" id="A0A7X0P1S8"/>
<sequence>MIVGAENSGPVEYRQNRFRTPPGATEILLVRHGESEPARADRPFPLVDGQGDPGLAPEGHEQAERVGLRLAAERVDAIYVSSLRRTSQTAAPLAARLGLTPVTDPELREVHLGEWEGGLFRRMVAEGHPVAKRMAAEERWDVIPGAEPAEAFAERVRKVLGRLAAAHPDQRVVVVTHAGVIAEALAAATGSRPFAFLGADNASMSHLVLAEARWILRRFNDTAHLDGAFSTTAALPT</sequence>
<dbReference type="Gene3D" id="3.40.50.1240">
    <property type="entry name" value="Phosphoglycerate mutase-like"/>
    <property type="match status" value="1"/>
</dbReference>
<evidence type="ECO:0000256" key="1">
    <source>
        <dbReference type="SAM" id="MobiDB-lite"/>
    </source>
</evidence>
<comment type="caution">
    <text evidence="2">The sequence shown here is derived from an EMBL/GenBank/DDBJ whole genome shotgun (WGS) entry which is preliminary data.</text>
</comment>
<keyword evidence="3" id="KW-1185">Reference proteome</keyword>
<dbReference type="InterPro" id="IPR029033">
    <property type="entry name" value="His_PPase_superfam"/>
</dbReference>
<dbReference type="SMART" id="SM00855">
    <property type="entry name" value="PGAM"/>
    <property type="match status" value="1"/>
</dbReference>
<organism evidence="2 3">
    <name type="scientific">Nonomuraea rubra</name>
    <dbReference type="NCBI Taxonomy" id="46180"/>
    <lineage>
        <taxon>Bacteria</taxon>
        <taxon>Bacillati</taxon>
        <taxon>Actinomycetota</taxon>
        <taxon>Actinomycetes</taxon>
        <taxon>Streptosporangiales</taxon>
        <taxon>Streptosporangiaceae</taxon>
        <taxon>Nonomuraea</taxon>
    </lineage>
</organism>
<name>A0A7X0P1S8_9ACTN</name>
<protein>
    <submittedName>
        <fullName evidence="2">Putative phosphoglycerate mutase</fullName>
        <ecNumber evidence="2">5.4.2.12</ecNumber>
    </submittedName>
</protein>
<dbReference type="CDD" id="cd07067">
    <property type="entry name" value="HP_PGM_like"/>
    <property type="match status" value="1"/>
</dbReference>
<dbReference type="EMBL" id="JACHMI010000001">
    <property type="protein sequence ID" value="MBB6553675.1"/>
    <property type="molecule type" value="Genomic_DNA"/>
</dbReference>
<keyword evidence="2" id="KW-0413">Isomerase</keyword>
<dbReference type="GO" id="GO:0016791">
    <property type="term" value="F:phosphatase activity"/>
    <property type="evidence" value="ECO:0007669"/>
    <property type="project" value="TreeGrafter"/>
</dbReference>
<dbReference type="PANTHER" id="PTHR48100:SF1">
    <property type="entry name" value="HISTIDINE PHOSPHATASE FAMILY PROTEIN-RELATED"/>
    <property type="match status" value="1"/>
</dbReference>
<gene>
    <name evidence="2" type="ORF">HD593_008470</name>
</gene>
<dbReference type="Pfam" id="PF00300">
    <property type="entry name" value="His_Phos_1"/>
    <property type="match status" value="1"/>
</dbReference>
<evidence type="ECO:0000313" key="3">
    <source>
        <dbReference type="Proteomes" id="UP000565579"/>
    </source>
</evidence>
<dbReference type="Proteomes" id="UP000565579">
    <property type="component" value="Unassembled WGS sequence"/>
</dbReference>
<reference evidence="2 3" key="1">
    <citation type="submission" date="2020-08" db="EMBL/GenBank/DDBJ databases">
        <title>Sequencing the genomes of 1000 actinobacteria strains.</title>
        <authorList>
            <person name="Klenk H.-P."/>
        </authorList>
    </citation>
    <scope>NUCLEOTIDE SEQUENCE [LARGE SCALE GENOMIC DNA]</scope>
    <source>
        <strain evidence="2 3">DSM 43768</strain>
    </source>
</reference>
<dbReference type="InterPro" id="IPR050275">
    <property type="entry name" value="PGM_Phosphatase"/>
</dbReference>
<dbReference type="RefSeq" id="WP_312904100.1">
    <property type="nucleotide sequence ID" value="NZ_JACHMI010000001.1"/>
</dbReference>
<proteinExistence type="predicted"/>
<dbReference type="InterPro" id="IPR013078">
    <property type="entry name" value="His_Pase_superF_clade-1"/>
</dbReference>